<dbReference type="Proteomes" id="UP000479710">
    <property type="component" value="Unassembled WGS sequence"/>
</dbReference>
<keyword evidence="2" id="KW-0472">Membrane</keyword>
<keyword evidence="4" id="KW-1185">Reference proteome</keyword>
<evidence type="ECO:0000313" key="4">
    <source>
        <dbReference type="Proteomes" id="UP000479710"/>
    </source>
</evidence>
<feature type="transmembrane region" description="Helical" evidence="2">
    <location>
        <begin position="28"/>
        <end position="45"/>
    </location>
</feature>
<gene>
    <name evidence="3" type="ORF">E2562_021402</name>
</gene>
<protein>
    <submittedName>
        <fullName evidence="3">Uncharacterized protein</fullName>
    </submittedName>
</protein>
<dbReference type="EMBL" id="SPHZ02000002">
    <property type="protein sequence ID" value="KAF0929374.1"/>
    <property type="molecule type" value="Genomic_DNA"/>
</dbReference>
<evidence type="ECO:0000256" key="2">
    <source>
        <dbReference type="SAM" id="Phobius"/>
    </source>
</evidence>
<organism evidence="3 4">
    <name type="scientific">Oryza meyeriana var. granulata</name>
    <dbReference type="NCBI Taxonomy" id="110450"/>
    <lineage>
        <taxon>Eukaryota</taxon>
        <taxon>Viridiplantae</taxon>
        <taxon>Streptophyta</taxon>
        <taxon>Embryophyta</taxon>
        <taxon>Tracheophyta</taxon>
        <taxon>Spermatophyta</taxon>
        <taxon>Magnoliopsida</taxon>
        <taxon>Liliopsida</taxon>
        <taxon>Poales</taxon>
        <taxon>Poaceae</taxon>
        <taxon>BOP clade</taxon>
        <taxon>Oryzoideae</taxon>
        <taxon>Oryzeae</taxon>
        <taxon>Oryzinae</taxon>
        <taxon>Oryza</taxon>
        <taxon>Oryza meyeriana</taxon>
    </lineage>
</organism>
<feature type="region of interest" description="Disordered" evidence="1">
    <location>
        <begin position="1"/>
        <end position="22"/>
    </location>
</feature>
<keyword evidence="2" id="KW-0812">Transmembrane</keyword>
<evidence type="ECO:0000256" key="1">
    <source>
        <dbReference type="SAM" id="MobiDB-lite"/>
    </source>
</evidence>
<accession>A0A6G1EXL8</accession>
<keyword evidence="2" id="KW-1133">Transmembrane helix</keyword>
<dbReference type="AlphaFoldDB" id="A0A6G1EXL8"/>
<name>A0A6G1EXL8_9ORYZ</name>
<evidence type="ECO:0000313" key="3">
    <source>
        <dbReference type="EMBL" id="KAF0929374.1"/>
    </source>
</evidence>
<feature type="transmembrane region" description="Helical" evidence="2">
    <location>
        <begin position="51"/>
        <end position="68"/>
    </location>
</feature>
<reference evidence="3 4" key="1">
    <citation type="submission" date="2019-11" db="EMBL/GenBank/DDBJ databases">
        <title>Whole genome sequence of Oryza granulata.</title>
        <authorList>
            <person name="Li W."/>
        </authorList>
    </citation>
    <scope>NUCLEOTIDE SEQUENCE [LARGE SCALE GENOMIC DNA]</scope>
    <source>
        <strain evidence="4">cv. Menghai</strain>
        <tissue evidence="3">Leaf</tissue>
    </source>
</reference>
<sequence>MDPEQIATNEEPVHAAGHRRGRGTGTPAAFLLMLFGATMIIGGGAGVPWPWLLAGLLIWLVGCLALLAPSL</sequence>
<comment type="caution">
    <text evidence="3">The sequence shown here is derived from an EMBL/GenBank/DDBJ whole genome shotgun (WGS) entry which is preliminary data.</text>
</comment>
<proteinExistence type="predicted"/>